<dbReference type="InterPro" id="IPR032387">
    <property type="entry name" value="ACAS_N"/>
</dbReference>
<dbReference type="AlphaFoldDB" id="A0A1B8G945"/>
<comment type="similarity">
    <text evidence="1">Belongs to the ATP-dependent AMP-binding enzyme family.</text>
</comment>
<dbReference type="GeneID" id="28842815"/>
<reference evidence="5 6" key="1">
    <citation type="submission" date="2016-03" db="EMBL/GenBank/DDBJ databases">
        <title>Comparative genomics of Pseudogymnoascus destructans, the fungus causing white-nose syndrome of bats.</title>
        <authorList>
            <person name="Palmer J.M."/>
            <person name="Drees K.P."/>
            <person name="Foster J.T."/>
            <person name="Lindner D.L."/>
        </authorList>
    </citation>
    <scope>NUCLEOTIDE SEQUENCE [LARGE SCALE GENOMIC DNA]</scope>
    <source>
        <strain evidence="5 6">UAMH 10579</strain>
    </source>
</reference>
<dbReference type="STRING" id="342668.A0A1B8G945"/>
<reference evidence="6" key="2">
    <citation type="journal article" date="2018" name="Nat. Commun.">
        <title>Extreme sensitivity to ultraviolet light in the fungal pathogen causing white-nose syndrome of bats.</title>
        <authorList>
            <person name="Palmer J.M."/>
            <person name="Drees K.P."/>
            <person name="Foster J.T."/>
            <person name="Lindner D.L."/>
        </authorList>
    </citation>
    <scope>NUCLEOTIDE SEQUENCE [LARGE SCALE GENOMIC DNA]</scope>
    <source>
        <strain evidence="6">UAMH 10579</strain>
    </source>
</reference>
<dbReference type="NCBIfam" id="TIGR01217">
    <property type="entry name" value="ac_ac_CoA_syn"/>
    <property type="match status" value="1"/>
</dbReference>
<protein>
    <recommendedName>
        <fullName evidence="7">AMP-dependent synthetase/ligase domain-containing protein</fullName>
    </recommendedName>
</protein>
<dbReference type="GO" id="GO:0030729">
    <property type="term" value="F:acetoacetate-CoA ligase activity"/>
    <property type="evidence" value="ECO:0007669"/>
    <property type="project" value="InterPro"/>
</dbReference>
<dbReference type="InterPro" id="IPR045851">
    <property type="entry name" value="AMP-bd_C_sf"/>
</dbReference>
<dbReference type="Pfam" id="PF13193">
    <property type="entry name" value="AMP-binding_C"/>
    <property type="match status" value="1"/>
</dbReference>
<dbReference type="SUPFAM" id="SSF56801">
    <property type="entry name" value="Acetyl-CoA synthetase-like"/>
    <property type="match status" value="1"/>
</dbReference>
<gene>
    <name evidence="5" type="ORF">VE01_09429</name>
</gene>
<accession>A0A1B8G945</accession>
<evidence type="ECO:0000259" key="4">
    <source>
        <dbReference type="Pfam" id="PF16177"/>
    </source>
</evidence>
<dbReference type="PANTHER" id="PTHR42921:SF4">
    <property type="entry name" value="ACETOACETYL-COA SYNTHASE (AFU_ORTHOLOGUE AFUA_8G04770)"/>
    <property type="match status" value="1"/>
</dbReference>
<sequence length="692" mass="76199">MSQTATIVPPKVLWQHPHPETTYLERFRHYVNRRHNLSLQTYDDIHEYSTSRYADFWDDVFHYSDIIYTGVYNKVVDTSAPMHSIPKWFDGVRLNLAENILYGPGRDPNKLAVTSIREGNTDVRSVTWDELRTLVARYASAFRNAGVNPGDRVAIVASNTLNTMLVFLAVTALGAIFTSTSTDMGTKGILDRLLQVRPRIVLMEDLAVYAGKKTNLKQKAIEVANALKGTPEFEKFIVCPRGADVGDISQISKSQSLVTFLATARPITREKLFFQHAFDTPYLIAYSSGTTGQPKCIVHGAGGVLISQKKELLLHYNIGPSSTQMIFTTTSWAMYNKSITSLLTGAHIITYDGSPFHTAPTVLLEIAAQHKVTHLGISPRYLEELERRGVEPKKQFDLSALEMVNCTGAALLPQQYAWFYGTAFGAHVQLANSAGGTDTACCFAAQVPTLPVYAGELQRPALAMDIGVFEPSSSSTNSSGIPSGVPVPRGQPGELVVCKSFPSMPVMFWGDGGAERYHSAYFSQLADVWTQGDYIRIVASTGGVEFLGRSDGVLNPSGVRFGSAEIYSVVQHFPAILDSICVGQRRPRDSDERVFLFVQMRSGAKFTVELEAEIRAAIRKALSARHVPKYIFECPELPMTINGKKVEVPVKAIISEKRVVASATLANAGCLGFFERFARVEELMGEEGRARL</sequence>
<dbReference type="Proteomes" id="UP000091956">
    <property type="component" value="Unassembled WGS sequence"/>
</dbReference>
<dbReference type="PANTHER" id="PTHR42921">
    <property type="entry name" value="ACETOACETYL-COA SYNTHETASE"/>
    <property type="match status" value="1"/>
</dbReference>
<evidence type="ECO:0008006" key="7">
    <source>
        <dbReference type="Google" id="ProtNLM"/>
    </source>
</evidence>
<dbReference type="OrthoDB" id="10253869at2759"/>
<dbReference type="InterPro" id="IPR005914">
    <property type="entry name" value="Acac_CoA_synth"/>
</dbReference>
<organism evidence="5 6">
    <name type="scientific">Pseudogymnoascus verrucosus</name>
    <dbReference type="NCBI Taxonomy" id="342668"/>
    <lineage>
        <taxon>Eukaryota</taxon>
        <taxon>Fungi</taxon>
        <taxon>Dikarya</taxon>
        <taxon>Ascomycota</taxon>
        <taxon>Pezizomycotina</taxon>
        <taxon>Leotiomycetes</taxon>
        <taxon>Thelebolales</taxon>
        <taxon>Thelebolaceae</taxon>
        <taxon>Pseudogymnoascus</taxon>
    </lineage>
</organism>
<dbReference type="PROSITE" id="PS00455">
    <property type="entry name" value="AMP_BINDING"/>
    <property type="match status" value="1"/>
</dbReference>
<proteinExistence type="inferred from homology"/>
<dbReference type="RefSeq" id="XP_018126091.1">
    <property type="nucleotide sequence ID" value="XM_018278843.2"/>
</dbReference>
<feature type="domain" description="AMP-dependent synthetase/ligase" evidence="2">
    <location>
        <begin position="106"/>
        <end position="497"/>
    </location>
</feature>
<dbReference type="Pfam" id="PF00501">
    <property type="entry name" value="AMP-binding"/>
    <property type="match status" value="1"/>
</dbReference>
<name>A0A1B8G945_9PEZI</name>
<evidence type="ECO:0000256" key="1">
    <source>
        <dbReference type="ARBA" id="ARBA00006432"/>
    </source>
</evidence>
<dbReference type="GO" id="GO:0006629">
    <property type="term" value="P:lipid metabolic process"/>
    <property type="evidence" value="ECO:0007669"/>
    <property type="project" value="InterPro"/>
</dbReference>
<evidence type="ECO:0000313" key="5">
    <source>
        <dbReference type="EMBL" id="OBT92358.1"/>
    </source>
</evidence>
<feature type="domain" description="Acetyl-coenzyme A synthetase N-terminal" evidence="4">
    <location>
        <begin position="42"/>
        <end position="99"/>
    </location>
</feature>
<dbReference type="EMBL" id="KV460269">
    <property type="protein sequence ID" value="OBT92358.1"/>
    <property type="molecule type" value="Genomic_DNA"/>
</dbReference>
<dbReference type="InterPro" id="IPR042099">
    <property type="entry name" value="ANL_N_sf"/>
</dbReference>
<dbReference type="InterPro" id="IPR020845">
    <property type="entry name" value="AMP-binding_CS"/>
</dbReference>
<dbReference type="NCBIfam" id="NF002937">
    <property type="entry name" value="PRK03584.1"/>
    <property type="match status" value="1"/>
</dbReference>
<evidence type="ECO:0000259" key="3">
    <source>
        <dbReference type="Pfam" id="PF13193"/>
    </source>
</evidence>
<keyword evidence="6" id="KW-1185">Reference proteome</keyword>
<dbReference type="Gene3D" id="3.40.50.12780">
    <property type="entry name" value="N-terminal domain of ligase-like"/>
    <property type="match status" value="1"/>
</dbReference>
<evidence type="ECO:0000259" key="2">
    <source>
        <dbReference type="Pfam" id="PF00501"/>
    </source>
</evidence>
<evidence type="ECO:0000313" key="6">
    <source>
        <dbReference type="Proteomes" id="UP000091956"/>
    </source>
</evidence>
<dbReference type="InterPro" id="IPR025110">
    <property type="entry name" value="AMP-bd_C"/>
</dbReference>
<dbReference type="Pfam" id="PF16177">
    <property type="entry name" value="ACAS_N"/>
    <property type="match status" value="1"/>
</dbReference>
<feature type="domain" description="AMP-binding enzyme C-terminal" evidence="3">
    <location>
        <begin position="568"/>
        <end position="644"/>
    </location>
</feature>
<dbReference type="Gene3D" id="3.30.300.30">
    <property type="match status" value="1"/>
</dbReference>
<dbReference type="InterPro" id="IPR000873">
    <property type="entry name" value="AMP-dep_synth/lig_dom"/>
</dbReference>